<dbReference type="InterPro" id="IPR013976">
    <property type="entry name" value="HDOD"/>
</dbReference>
<dbReference type="RefSeq" id="WP_280577701.1">
    <property type="nucleotide sequence ID" value="NZ_JARXRO010000014.1"/>
</dbReference>
<reference evidence="2 3" key="1">
    <citation type="submission" date="2023-04" db="EMBL/GenBank/DDBJ databases">
        <title>Luteimonas sp. M1R5S59.</title>
        <authorList>
            <person name="Sun J.-Q."/>
        </authorList>
    </citation>
    <scope>NUCLEOTIDE SEQUENCE [LARGE SCALE GENOMIC DNA]</scope>
    <source>
        <strain evidence="2 3">M1R5S59</strain>
    </source>
</reference>
<organism evidence="2 3">
    <name type="scientific">Luteimonas kalidii</name>
    <dbReference type="NCBI Taxonomy" id="3042025"/>
    <lineage>
        <taxon>Bacteria</taxon>
        <taxon>Pseudomonadati</taxon>
        <taxon>Pseudomonadota</taxon>
        <taxon>Gammaproteobacteria</taxon>
        <taxon>Lysobacterales</taxon>
        <taxon>Lysobacteraceae</taxon>
        <taxon>Luteimonas</taxon>
    </lineage>
</organism>
<sequence>MTAAPGDAAVSPPAVRAPEPERVMLERLCAPAFAHAATAGSVSAVDSADAGAAAVDVLARIDAHPRYVPRRPQLLPQLTRAINDPAASAPSIAAIIAQDPALAGNLLRIANSAMYRRQDAPIEHLERAVALLGTEGLRRIVMAALLQPVIADDGSVFGRCAALLWDHTLRSADFALRADQGATRDDQHAAQLLALLYGLGGVVVVQVLRDTWGRRGDGVPEVGTLAMLLDAWSARCARSISVDWGLSSRVGRVLEELAGEDGQPAPSGLARSLRIHRAQAAAAMPGAAGRESVERVEPVELPRLAAEPSRLD</sequence>
<dbReference type="PANTHER" id="PTHR33525">
    <property type="match status" value="1"/>
</dbReference>
<gene>
    <name evidence="2" type="ORF">QFW81_05785</name>
</gene>
<dbReference type="InterPro" id="IPR052340">
    <property type="entry name" value="RNase_Y/CdgJ"/>
</dbReference>
<evidence type="ECO:0000313" key="3">
    <source>
        <dbReference type="Proteomes" id="UP001156873"/>
    </source>
</evidence>
<feature type="domain" description="HDOD" evidence="1">
    <location>
        <begin position="68"/>
        <end position="260"/>
    </location>
</feature>
<evidence type="ECO:0000259" key="1">
    <source>
        <dbReference type="PROSITE" id="PS51833"/>
    </source>
</evidence>
<dbReference type="Gene3D" id="1.10.3210.10">
    <property type="entry name" value="Hypothetical protein af1432"/>
    <property type="match status" value="1"/>
</dbReference>
<protein>
    <submittedName>
        <fullName evidence="2">HDOD domain-containing protein</fullName>
    </submittedName>
</protein>
<evidence type="ECO:0000313" key="2">
    <source>
        <dbReference type="EMBL" id="MDH5833437.1"/>
    </source>
</evidence>
<name>A0ABT6JRX3_9GAMM</name>
<dbReference type="Pfam" id="PF08668">
    <property type="entry name" value="HDOD"/>
    <property type="match status" value="1"/>
</dbReference>
<keyword evidence="3" id="KW-1185">Reference proteome</keyword>
<accession>A0ABT6JRX3</accession>
<comment type="caution">
    <text evidence="2">The sequence shown here is derived from an EMBL/GenBank/DDBJ whole genome shotgun (WGS) entry which is preliminary data.</text>
</comment>
<dbReference type="Proteomes" id="UP001156873">
    <property type="component" value="Unassembled WGS sequence"/>
</dbReference>
<dbReference type="PANTHER" id="PTHR33525:SF6">
    <property type="entry name" value="HDOD DOMAIN-CONTAINING PROTEIN"/>
    <property type="match status" value="1"/>
</dbReference>
<proteinExistence type="predicted"/>
<dbReference type="PROSITE" id="PS51833">
    <property type="entry name" value="HDOD"/>
    <property type="match status" value="1"/>
</dbReference>
<dbReference type="SUPFAM" id="SSF109604">
    <property type="entry name" value="HD-domain/PDEase-like"/>
    <property type="match status" value="1"/>
</dbReference>
<dbReference type="EMBL" id="JARXRO010000014">
    <property type="protein sequence ID" value="MDH5833437.1"/>
    <property type="molecule type" value="Genomic_DNA"/>
</dbReference>